<dbReference type="EMBL" id="AFNH02000656">
    <property type="protein sequence ID" value="EZG62963.1"/>
    <property type="molecule type" value="Genomic_DNA"/>
</dbReference>
<keyword evidence="8" id="KW-1133">Transmembrane helix</keyword>
<comment type="caution">
    <text evidence="10">The sequence shown here is derived from an EMBL/GenBank/DDBJ whole genome shotgun (WGS) entry which is preliminary data.</text>
</comment>
<feature type="binding site" evidence="4">
    <location>
        <position position="553"/>
    </location>
    <ligand>
        <name>AMP</name>
        <dbReference type="ChEBI" id="CHEBI:456215"/>
    </ligand>
</feature>
<evidence type="ECO:0000256" key="8">
    <source>
        <dbReference type="SAM" id="Phobius"/>
    </source>
</evidence>
<dbReference type="CDD" id="cd00077">
    <property type="entry name" value="HDc"/>
    <property type="match status" value="1"/>
</dbReference>
<evidence type="ECO:0000256" key="1">
    <source>
        <dbReference type="ARBA" id="ARBA00022723"/>
    </source>
</evidence>
<feature type="binding site" evidence="5">
    <location>
        <position position="439"/>
    </location>
    <ligand>
        <name>Zn(2+)</name>
        <dbReference type="ChEBI" id="CHEBI:29105"/>
        <label>1</label>
    </ligand>
</feature>
<keyword evidence="8" id="KW-0812">Transmembrane</keyword>
<organism evidence="10 11">
    <name type="scientific">Gregarina niphandrodes</name>
    <name type="common">Septate eugregarine</name>
    <dbReference type="NCBI Taxonomy" id="110365"/>
    <lineage>
        <taxon>Eukaryota</taxon>
        <taxon>Sar</taxon>
        <taxon>Alveolata</taxon>
        <taxon>Apicomplexa</taxon>
        <taxon>Conoidasida</taxon>
        <taxon>Gregarinasina</taxon>
        <taxon>Eugregarinorida</taxon>
        <taxon>Gregarinidae</taxon>
        <taxon>Gregarina</taxon>
    </lineage>
</organism>
<dbReference type="EC" id="3.1.4.-" evidence="6"/>
<feature type="compositionally biased region" description="Gly residues" evidence="7">
    <location>
        <begin position="763"/>
        <end position="775"/>
    </location>
</feature>
<keyword evidence="8" id="KW-0472">Membrane</keyword>
<feature type="binding site" evidence="5">
    <location>
        <position position="553"/>
    </location>
    <ligand>
        <name>Zn(2+)</name>
        <dbReference type="ChEBI" id="CHEBI:29105"/>
        <label>1</label>
    </ligand>
</feature>
<feature type="domain" description="PDEase" evidence="9">
    <location>
        <begin position="314"/>
        <end position="651"/>
    </location>
</feature>
<dbReference type="SMART" id="SM00471">
    <property type="entry name" value="HDc"/>
    <property type="match status" value="1"/>
</dbReference>
<gene>
    <name evidence="10" type="ORF">GNI_087320</name>
</gene>
<dbReference type="InterPro" id="IPR036971">
    <property type="entry name" value="PDEase_catalytic_dom_sf"/>
</dbReference>
<feature type="binding site" evidence="5">
    <location>
        <position position="440"/>
    </location>
    <ligand>
        <name>Zn(2+)</name>
        <dbReference type="ChEBI" id="CHEBI:29105"/>
        <label>1</label>
    </ligand>
</feature>
<dbReference type="Proteomes" id="UP000019763">
    <property type="component" value="Unassembled WGS sequence"/>
</dbReference>
<dbReference type="Gene3D" id="1.10.1300.10">
    <property type="entry name" value="3'5'-cyclic nucleotide phosphodiesterase, catalytic domain"/>
    <property type="match status" value="1"/>
</dbReference>
<evidence type="ECO:0000256" key="5">
    <source>
        <dbReference type="PIRSR" id="PIRSR623088-3"/>
    </source>
</evidence>
<dbReference type="Pfam" id="PF00233">
    <property type="entry name" value="PDEase_I"/>
    <property type="match status" value="1"/>
</dbReference>
<dbReference type="PROSITE" id="PS00126">
    <property type="entry name" value="PDEASE_I_1"/>
    <property type="match status" value="1"/>
</dbReference>
<feature type="transmembrane region" description="Helical" evidence="8">
    <location>
        <begin position="130"/>
        <end position="151"/>
    </location>
</feature>
<feature type="binding site" evidence="4">
    <location>
        <position position="440"/>
    </location>
    <ligand>
        <name>AMP</name>
        <dbReference type="ChEBI" id="CHEBI:456215"/>
    </ligand>
</feature>
<dbReference type="InterPro" id="IPR023174">
    <property type="entry name" value="PDEase_CS"/>
</dbReference>
<evidence type="ECO:0000256" key="4">
    <source>
        <dbReference type="PIRSR" id="PIRSR623088-2"/>
    </source>
</evidence>
<evidence type="ECO:0000313" key="11">
    <source>
        <dbReference type="Proteomes" id="UP000019763"/>
    </source>
</evidence>
<evidence type="ECO:0000256" key="6">
    <source>
        <dbReference type="RuleBase" id="RU363067"/>
    </source>
</evidence>
<reference evidence="10" key="1">
    <citation type="submission" date="2013-12" db="EMBL/GenBank/DDBJ databases">
        <authorList>
            <person name="Omoto C.K."/>
            <person name="Sibley D."/>
            <person name="Venepally P."/>
            <person name="Hadjithomas M."/>
            <person name="Karamycheva S."/>
            <person name="Brunk B."/>
            <person name="Roos D."/>
            <person name="Caler E."/>
            <person name="Lorenzi H."/>
        </authorList>
    </citation>
    <scope>NUCLEOTIDE SEQUENCE</scope>
</reference>
<feature type="binding site" evidence="4">
    <location>
        <begin position="399"/>
        <end position="403"/>
    </location>
    <ligand>
        <name>AMP</name>
        <dbReference type="ChEBI" id="CHEBI:456215"/>
    </ligand>
</feature>
<feature type="region of interest" description="Disordered" evidence="7">
    <location>
        <begin position="709"/>
        <end position="786"/>
    </location>
</feature>
<evidence type="ECO:0000256" key="7">
    <source>
        <dbReference type="SAM" id="MobiDB-lite"/>
    </source>
</evidence>
<name>A0A023B5U1_GRENI</name>
<feature type="active site" description="Proton donor" evidence="3">
    <location>
        <position position="399"/>
    </location>
</feature>
<dbReference type="SUPFAM" id="SSF109604">
    <property type="entry name" value="HD-domain/PDEase-like"/>
    <property type="match status" value="1"/>
</dbReference>
<evidence type="ECO:0000313" key="10">
    <source>
        <dbReference type="EMBL" id="EZG62963.1"/>
    </source>
</evidence>
<comment type="similarity">
    <text evidence="6">Belongs to the cyclic nucleotide phosphodiesterase family.</text>
</comment>
<feature type="compositionally biased region" description="Low complexity" evidence="7">
    <location>
        <begin position="776"/>
        <end position="786"/>
    </location>
</feature>
<dbReference type="eggNOG" id="KOG3688">
    <property type="taxonomic scope" value="Eukaryota"/>
</dbReference>
<feature type="transmembrane region" description="Helical" evidence="8">
    <location>
        <begin position="99"/>
        <end position="118"/>
    </location>
</feature>
<keyword evidence="2 6" id="KW-0378">Hydrolase</keyword>
<dbReference type="GO" id="GO:0004114">
    <property type="term" value="F:3',5'-cyclic-nucleotide phosphodiesterase activity"/>
    <property type="evidence" value="ECO:0007669"/>
    <property type="project" value="InterPro"/>
</dbReference>
<dbReference type="InterPro" id="IPR023088">
    <property type="entry name" value="PDEase"/>
</dbReference>
<keyword evidence="1 5" id="KW-0479">Metal-binding</keyword>
<protein>
    <recommendedName>
        <fullName evidence="6">Phosphodiesterase</fullName>
        <ecNumber evidence="6">3.1.4.-</ecNumber>
    </recommendedName>
</protein>
<dbReference type="AlphaFoldDB" id="A0A023B5U1"/>
<evidence type="ECO:0000256" key="2">
    <source>
        <dbReference type="ARBA" id="ARBA00022801"/>
    </source>
</evidence>
<dbReference type="GO" id="GO:0046872">
    <property type="term" value="F:metal ion binding"/>
    <property type="evidence" value="ECO:0007669"/>
    <property type="project" value="UniProtKB-KW"/>
</dbReference>
<feature type="transmembrane region" description="Helical" evidence="8">
    <location>
        <begin position="163"/>
        <end position="183"/>
    </location>
</feature>
<dbReference type="PANTHER" id="PTHR11347">
    <property type="entry name" value="CYCLIC NUCLEOTIDE PHOSPHODIESTERASE"/>
    <property type="match status" value="1"/>
</dbReference>
<feature type="binding site" evidence="5">
    <location>
        <position position="403"/>
    </location>
    <ligand>
        <name>Zn(2+)</name>
        <dbReference type="ChEBI" id="CHEBI:29105"/>
        <label>1</label>
    </ligand>
</feature>
<feature type="transmembrane region" description="Helical" evidence="8">
    <location>
        <begin position="21"/>
        <end position="45"/>
    </location>
</feature>
<accession>A0A023B5U1</accession>
<keyword evidence="11" id="KW-1185">Reference proteome</keyword>
<sequence length="786" mass="87248">MRRDLDANNLNGLLAITSQTFAVTYDVIMCVSVIASVILCFQNQIKSLRNYPEESMIVITALPFLSVCTWEIWCLFYGHSIKAEFSLGGKQSQDGAIQYKFWTDCLTLVTLFMMIVYNDLLMNTRTLYTIYAHAIVVAVYVFSRALIIFVFKDPTTDAYMPMVVLTQILQIMFYCCLCLMAYFSRVQKEMSERAAYLDVLMDQMRLQELRKSQQKKRSKAQTLQERVIDGLKKAQTALQVAAFERSTQGEIVLIEKDEELRQAVDVALDADDLFAVGVGGGDDDDDVLNIYSKKKKGETSGQKRKTAEDKLSIAFDQQEFFTSDIMPDFSVGGEIERMAGTAPGAGFKLLELSEKEPQLLVKVAMTLIEPVGDDLSINRQCLQKYFYQIQRRYHSNPYHNSVHGAMVGHMSIAILKSLGVYQYFAKQDLMSLVIAAIGHDVGHPGLNNSYLVNSQSLLTRLYNDNAILENYHSFLVFRFAQIAPEVNIFQNLPSDEWREIRQSIIEYILVTDMSQHFTIISKFRVRRTSDKFDLKQNVEDQQFVARLGIKMADLSHSIVDWPQHLEWSFRVTKEFYLQGEIEKANKLPVSPLCDSATHPDFAKSQAGFLQFVVTPLAAELGEVDETGIFNNDLMNKLLFNRHKWELLREKNEDVPLPSSIESMAIAPTQFAEAVLYLTLKAKTVDDLNSNPLVQQEIIDLLSVVQQQAVAAGEEEDEESGSDAEKKSGSGSGSSSSSSGGSSSDDESGSSASSKGSSGSSSSSGGGSGSGSGSGSSGSSSSGSSSD</sequence>
<feature type="compositionally biased region" description="Acidic residues" evidence="7">
    <location>
        <begin position="712"/>
        <end position="721"/>
    </location>
</feature>
<feature type="binding site" evidence="5">
    <location>
        <position position="440"/>
    </location>
    <ligand>
        <name>Zn(2+)</name>
        <dbReference type="ChEBI" id="CHEBI:29105"/>
        <label>2</label>
    </ligand>
</feature>
<dbReference type="RefSeq" id="XP_011130701.1">
    <property type="nucleotide sequence ID" value="XM_011132399.1"/>
</dbReference>
<dbReference type="InterPro" id="IPR003607">
    <property type="entry name" value="HD/PDEase_dom"/>
</dbReference>
<evidence type="ECO:0000259" key="9">
    <source>
        <dbReference type="PROSITE" id="PS51845"/>
    </source>
</evidence>
<dbReference type="PROSITE" id="PS51845">
    <property type="entry name" value="PDEASE_I_2"/>
    <property type="match status" value="1"/>
</dbReference>
<feature type="binding site" evidence="4">
    <location>
        <position position="605"/>
    </location>
    <ligand>
        <name>AMP</name>
        <dbReference type="ChEBI" id="CHEBI:456215"/>
    </ligand>
</feature>
<dbReference type="VEuPathDB" id="CryptoDB:GNI_087320"/>
<dbReference type="GeneID" id="22913113"/>
<dbReference type="GO" id="GO:0007165">
    <property type="term" value="P:signal transduction"/>
    <property type="evidence" value="ECO:0007669"/>
    <property type="project" value="InterPro"/>
</dbReference>
<dbReference type="InterPro" id="IPR002073">
    <property type="entry name" value="PDEase_catalytic_dom"/>
</dbReference>
<evidence type="ECO:0000256" key="3">
    <source>
        <dbReference type="PIRSR" id="PIRSR623088-1"/>
    </source>
</evidence>
<dbReference type="OrthoDB" id="189220at2759"/>
<feature type="transmembrane region" description="Helical" evidence="8">
    <location>
        <begin position="57"/>
        <end position="78"/>
    </location>
</feature>
<proteinExistence type="inferred from homology"/>
<feature type="compositionally biased region" description="Low complexity" evidence="7">
    <location>
        <begin position="732"/>
        <end position="762"/>
    </location>
</feature>
<comment type="cofactor">
    <cofactor evidence="6">
        <name>a divalent metal cation</name>
        <dbReference type="ChEBI" id="CHEBI:60240"/>
    </cofactor>
    <text evidence="6">Binds 2 divalent metal cations per subunit. Site 1 may preferentially bind zinc ions, while site 2 has a preference for magnesium and/or manganese ions.</text>
</comment>
<dbReference type="PRINTS" id="PR00387">
    <property type="entry name" value="PDIESTERASE1"/>
</dbReference>